<name>A0A078JF65_BRANA</name>
<dbReference type="EMBL" id="LK034397">
    <property type="protein sequence ID" value="CDY64083.1"/>
    <property type="molecule type" value="Genomic_DNA"/>
</dbReference>
<organism evidence="2 3">
    <name type="scientific">Brassica napus</name>
    <name type="common">Rape</name>
    <dbReference type="NCBI Taxonomy" id="3708"/>
    <lineage>
        <taxon>Eukaryota</taxon>
        <taxon>Viridiplantae</taxon>
        <taxon>Streptophyta</taxon>
        <taxon>Embryophyta</taxon>
        <taxon>Tracheophyta</taxon>
        <taxon>Spermatophyta</taxon>
        <taxon>Magnoliopsida</taxon>
        <taxon>eudicotyledons</taxon>
        <taxon>Gunneridae</taxon>
        <taxon>Pentapetalae</taxon>
        <taxon>rosids</taxon>
        <taxon>malvids</taxon>
        <taxon>Brassicales</taxon>
        <taxon>Brassicaceae</taxon>
        <taxon>Brassiceae</taxon>
        <taxon>Brassica</taxon>
    </lineage>
</organism>
<gene>
    <name evidence="2" type="primary">BnaAnng19220D</name>
    <name evidence="2" type="ORF">GSBRNA2T00040863001</name>
</gene>
<dbReference type="PaxDb" id="3708-A0A078JF65"/>
<dbReference type="Gramene" id="CDY64083">
    <property type="protein sequence ID" value="CDY64083"/>
    <property type="gene ID" value="GSBRNA2T00040863001"/>
</dbReference>
<keyword evidence="1" id="KW-0472">Membrane</keyword>
<accession>A0A078JF65</accession>
<sequence>MRSEGLVFMLLITSAYVGVFAKNHSSRPKLRRSDFPQGFIFYFLFFLNIFKPIKNLTLKKPDQVNAQNKKPNNNN</sequence>
<dbReference type="AlphaFoldDB" id="A0A078JF65"/>
<evidence type="ECO:0000256" key="1">
    <source>
        <dbReference type="SAM" id="Phobius"/>
    </source>
</evidence>
<reference evidence="2 3" key="1">
    <citation type="journal article" date="2014" name="Science">
        <title>Plant genetics. Early allopolyploid evolution in the post-Neolithic Brassica napus oilseed genome.</title>
        <authorList>
            <person name="Chalhoub B."/>
            <person name="Denoeud F."/>
            <person name="Liu S."/>
            <person name="Parkin I.A."/>
            <person name="Tang H."/>
            <person name="Wang X."/>
            <person name="Chiquet J."/>
            <person name="Belcram H."/>
            <person name="Tong C."/>
            <person name="Samans B."/>
            <person name="Correa M."/>
            <person name="Da Silva C."/>
            <person name="Just J."/>
            <person name="Falentin C."/>
            <person name="Koh C.S."/>
            <person name="Le Clainche I."/>
            <person name="Bernard M."/>
            <person name="Bento P."/>
            <person name="Noel B."/>
            <person name="Labadie K."/>
            <person name="Alberti A."/>
            <person name="Charles M."/>
            <person name="Arnaud D."/>
            <person name="Guo H."/>
            <person name="Daviaud C."/>
            <person name="Alamery S."/>
            <person name="Jabbari K."/>
            <person name="Zhao M."/>
            <person name="Edger P.P."/>
            <person name="Chelaifa H."/>
            <person name="Tack D."/>
            <person name="Lassalle G."/>
            <person name="Mestiri I."/>
            <person name="Schnel N."/>
            <person name="Le Paslier M.C."/>
            <person name="Fan G."/>
            <person name="Renault V."/>
            <person name="Bayer P.E."/>
            <person name="Golicz A.A."/>
            <person name="Manoli S."/>
            <person name="Lee T.H."/>
            <person name="Thi V.H."/>
            <person name="Chalabi S."/>
            <person name="Hu Q."/>
            <person name="Fan C."/>
            <person name="Tollenaere R."/>
            <person name="Lu Y."/>
            <person name="Battail C."/>
            <person name="Shen J."/>
            <person name="Sidebottom C.H."/>
            <person name="Wang X."/>
            <person name="Canaguier A."/>
            <person name="Chauveau A."/>
            <person name="Berard A."/>
            <person name="Deniot G."/>
            <person name="Guan M."/>
            <person name="Liu Z."/>
            <person name="Sun F."/>
            <person name="Lim Y.P."/>
            <person name="Lyons E."/>
            <person name="Town C.D."/>
            <person name="Bancroft I."/>
            <person name="Wang X."/>
            <person name="Meng J."/>
            <person name="Ma J."/>
            <person name="Pires J.C."/>
            <person name="King G.J."/>
            <person name="Brunel D."/>
            <person name="Delourme R."/>
            <person name="Renard M."/>
            <person name="Aury J.M."/>
            <person name="Adams K.L."/>
            <person name="Batley J."/>
            <person name="Snowdon R.J."/>
            <person name="Tost J."/>
            <person name="Edwards D."/>
            <person name="Zhou Y."/>
            <person name="Hua W."/>
            <person name="Sharpe A.G."/>
            <person name="Paterson A.H."/>
            <person name="Guan C."/>
            <person name="Wincker P."/>
        </authorList>
    </citation>
    <scope>NUCLEOTIDE SEQUENCE [LARGE SCALE GENOMIC DNA]</scope>
    <source>
        <strain evidence="3">cv. Darmor-bzh</strain>
    </source>
</reference>
<protein>
    <submittedName>
        <fullName evidence="2">BnaAnng19220D protein</fullName>
    </submittedName>
</protein>
<proteinExistence type="predicted"/>
<dbReference type="Proteomes" id="UP000028999">
    <property type="component" value="Unassembled WGS sequence"/>
</dbReference>
<dbReference type="STRING" id="3708.A0A078JF65"/>
<keyword evidence="1" id="KW-0812">Transmembrane</keyword>
<evidence type="ECO:0000313" key="3">
    <source>
        <dbReference type="Proteomes" id="UP000028999"/>
    </source>
</evidence>
<evidence type="ECO:0000313" key="2">
    <source>
        <dbReference type="EMBL" id="CDY64083.1"/>
    </source>
</evidence>
<keyword evidence="1" id="KW-1133">Transmembrane helix</keyword>
<keyword evidence="3" id="KW-1185">Reference proteome</keyword>
<feature type="transmembrane region" description="Helical" evidence="1">
    <location>
        <begin position="37"/>
        <end position="53"/>
    </location>
</feature>